<dbReference type="AlphaFoldDB" id="A0ABD4R5G0"/>
<dbReference type="SUPFAM" id="SSF54552">
    <property type="entry name" value="Colicin E3 immunity protein"/>
    <property type="match status" value="1"/>
</dbReference>
<dbReference type="PRINTS" id="PR01296">
    <property type="entry name" value="CLOACNIMMNTY"/>
</dbReference>
<comment type="caution">
    <text evidence="1">The sequence shown here is derived from an EMBL/GenBank/DDBJ whole genome shotgun (WGS) entry which is preliminary data.</text>
</comment>
<evidence type="ECO:0000313" key="1">
    <source>
        <dbReference type="EMBL" id="MBU3767009.1"/>
    </source>
</evidence>
<dbReference type="EMBL" id="JAFKCP010000005">
    <property type="protein sequence ID" value="MBU3767009.1"/>
    <property type="molecule type" value="Genomic_DNA"/>
</dbReference>
<dbReference type="Gene3D" id="3.10.50.20">
    <property type="entry name" value="Cloacin immunity protein"/>
    <property type="match status" value="1"/>
</dbReference>
<dbReference type="RefSeq" id="WP_021240646.1">
    <property type="nucleotide sequence ID" value="NZ_JACRVG010000003.1"/>
</dbReference>
<dbReference type="Proteomes" id="UP000813349">
    <property type="component" value="Unassembled WGS sequence"/>
</dbReference>
<protein>
    <submittedName>
        <fullName evidence="1">Cloacin</fullName>
    </submittedName>
</protein>
<dbReference type="InterPro" id="IPR036528">
    <property type="entry name" value="Cloacn_immnty_sf"/>
</dbReference>
<sequence>MGLKIRLQWYDMRTELGESTEFSNNFGDNMEIITICLRIPTKNNVNNGFFDIEAEWIPILQPHFVHKITPTIYDYQVSFDYRDNW</sequence>
<dbReference type="InterPro" id="IPR003063">
    <property type="entry name" value="Cloacn_immnty_fam"/>
</dbReference>
<accession>A0ABD4R5G0</accession>
<evidence type="ECO:0000313" key="2">
    <source>
        <dbReference type="Proteomes" id="UP000813349"/>
    </source>
</evidence>
<gene>
    <name evidence="1" type="ORF">J0A64_10425</name>
</gene>
<organism evidence="1 2">
    <name type="scientific">Enterobacter roggenkampii</name>
    <dbReference type="NCBI Taxonomy" id="1812935"/>
    <lineage>
        <taxon>Bacteria</taxon>
        <taxon>Pseudomonadati</taxon>
        <taxon>Pseudomonadota</taxon>
        <taxon>Gammaproteobacteria</taxon>
        <taxon>Enterobacterales</taxon>
        <taxon>Enterobacteriaceae</taxon>
        <taxon>Enterobacter</taxon>
        <taxon>Enterobacter cloacae complex</taxon>
    </lineage>
</organism>
<proteinExistence type="predicted"/>
<dbReference type="Pfam" id="PF03513">
    <property type="entry name" value="Cloacin_immun"/>
    <property type="match status" value="1"/>
</dbReference>
<name>A0ABD4R5G0_9ENTR</name>
<reference evidence="1 2" key="1">
    <citation type="journal article" date="2021" name="Clin. Infect. Dis.">
        <title>Rapid development of cefiderocol resistance in carbapenem-resistant Enterobacter cloacae during therapy is associated with heterogeneous mutations in the catecholate siderophore receptor cira.</title>
        <authorList>
            <person name="Klein S."/>
            <person name="Boutin S."/>
            <person name="Kocer K."/>
            <person name="Fiedler M.O."/>
            <person name="Storzinger D."/>
            <person name="Weigand M.A."/>
            <person name="Tan B."/>
            <person name="Richter D."/>
            <person name="Rupp C."/>
            <person name="Mieth M."/>
            <person name="Mehrabi A."/>
            <person name="Hackert T."/>
            <person name="Zimmermann S."/>
            <person name="Heeg K."/>
            <person name="Nurjadi D."/>
        </authorList>
    </citation>
    <scope>NUCLEOTIDE SEQUENCE [LARGE SCALE GENOMIC DNA]</scope>
    <source>
        <strain evidence="1 2">BK34275</strain>
    </source>
</reference>